<dbReference type="InterPro" id="IPR013978">
    <property type="entry name" value="MEKHLA"/>
</dbReference>
<evidence type="ECO:0000313" key="2">
    <source>
        <dbReference type="EMBL" id="MFB9755204.1"/>
    </source>
</evidence>
<gene>
    <name evidence="2" type="ORF">ACFFNY_26830</name>
</gene>
<protein>
    <submittedName>
        <fullName evidence="2">MEKHLA domain-containing protein</fullName>
    </submittedName>
</protein>
<keyword evidence="3" id="KW-1185">Reference proteome</keyword>
<dbReference type="Pfam" id="PF08670">
    <property type="entry name" value="MEKHLA"/>
    <property type="match status" value="1"/>
</dbReference>
<dbReference type="EMBL" id="JBHMAG010000018">
    <property type="protein sequence ID" value="MFB9755204.1"/>
    <property type="molecule type" value="Genomic_DNA"/>
</dbReference>
<name>A0ABV5W3Q0_9BACL</name>
<dbReference type="Proteomes" id="UP001589619">
    <property type="component" value="Unassembled WGS sequence"/>
</dbReference>
<evidence type="ECO:0000259" key="1">
    <source>
        <dbReference type="Pfam" id="PF08670"/>
    </source>
</evidence>
<reference evidence="2 3" key="1">
    <citation type="submission" date="2024-09" db="EMBL/GenBank/DDBJ databases">
        <authorList>
            <person name="Sun Q."/>
            <person name="Mori K."/>
        </authorList>
    </citation>
    <scope>NUCLEOTIDE SEQUENCE [LARGE SCALE GENOMIC DNA]</scope>
    <source>
        <strain evidence="2 3">JCM 12520</strain>
    </source>
</reference>
<organism evidence="2 3">
    <name type="scientific">Paenibacillus hodogayensis</name>
    <dbReference type="NCBI Taxonomy" id="279208"/>
    <lineage>
        <taxon>Bacteria</taxon>
        <taxon>Bacillati</taxon>
        <taxon>Bacillota</taxon>
        <taxon>Bacilli</taxon>
        <taxon>Bacillales</taxon>
        <taxon>Paenibacillaceae</taxon>
        <taxon>Paenibacillus</taxon>
    </lineage>
</organism>
<proteinExistence type="predicted"/>
<dbReference type="RefSeq" id="WP_344907780.1">
    <property type="nucleotide sequence ID" value="NZ_BAAAYO010000006.1"/>
</dbReference>
<feature type="domain" description="MEKHLA" evidence="1">
    <location>
        <begin position="12"/>
        <end position="151"/>
    </location>
</feature>
<evidence type="ECO:0000313" key="3">
    <source>
        <dbReference type="Proteomes" id="UP001589619"/>
    </source>
</evidence>
<sequence length="180" mass="20395">MEDHHRNDNGEEHARLLLDSYRKTTGRELLAVVPDEPLAEQLDEAPFVILSHGTESDPVLNYGNRLALALWETDRDTFTSMPSRLTAEPMLREGRERLLEQVRLHGYSDRYAGVRIALTGRRFRIENATVWNLTDAEGRYAGQAATFSGWTGLDEANHGIIDGKCLHPANERQSPRQKES</sequence>
<comment type="caution">
    <text evidence="2">The sequence shown here is derived from an EMBL/GenBank/DDBJ whole genome shotgun (WGS) entry which is preliminary data.</text>
</comment>
<accession>A0ABV5W3Q0</accession>